<evidence type="ECO:0000313" key="2">
    <source>
        <dbReference type="Proteomes" id="UP000828941"/>
    </source>
</evidence>
<proteinExistence type="predicted"/>
<gene>
    <name evidence="1" type="ORF">L6164_001663</name>
</gene>
<comment type="caution">
    <text evidence="1">The sequence shown here is derived from an EMBL/GenBank/DDBJ whole genome shotgun (WGS) entry which is preliminary data.</text>
</comment>
<reference evidence="1 2" key="1">
    <citation type="journal article" date="2022" name="DNA Res.">
        <title>Chromosomal-level genome assembly of the orchid tree Bauhinia variegata (Leguminosae; Cercidoideae) supports the allotetraploid origin hypothesis of Bauhinia.</title>
        <authorList>
            <person name="Zhong Y."/>
            <person name="Chen Y."/>
            <person name="Zheng D."/>
            <person name="Pang J."/>
            <person name="Liu Y."/>
            <person name="Luo S."/>
            <person name="Meng S."/>
            <person name="Qian L."/>
            <person name="Wei D."/>
            <person name="Dai S."/>
            <person name="Zhou R."/>
        </authorList>
    </citation>
    <scope>NUCLEOTIDE SEQUENCE [LARGE SCALE GENOMIC DNA]</scope>
    <source>
        <strain evidence="1">BV-YZ2020</strain>
    </source>
</reference>
<name>A0ACB9QAC0_BAUVA</name>
<sequence>MEDMKESPFHSVPCFLRGLEILLVDHESVSRNYLSSLLEEYSFRVTATNLASMAQSMISNQERRFKIVIAKVGMPDTDILSFQNFLLEKDIPVIFITSGGYHDVMQKALAQGSCYFLQEPIHSRDLKYVWQHAYFTKNHLISKSKGANKVHGAKTRRKTPEEEGNQNQKRVKVSSEQISSHSNHHTANQDEVIIIGEYNNHSNHLTQAQASSHLQKSQSQSTSIQTGFNNQLPQETQQLNFSTEFPSESDFQFSLSESTSEGSSSFKIGSPASTDSLNDDENQDQFPTKFTKSQWQQFLQQQQTSGHATFQNELTTGLTNNGSQGLTAVVGLPTTAASVDPHQSMTELDGNLNPDAEVRNPLAAAKMDQNQSHMVYDHISTLDAMGGNHVEATANNQNPSHMAYNNQNQSQNQPQMLYDSIPTLDAICEKHVPATASYQNQSQRVYDPISNIDEIFGNHVSTAAIDQNQSHKAYDPISTLDAICGNHVLDAAIDQHQSHDKVYDPVSTLDAMCGNHVPTAATHQNQSHDRISAVDAIYGNHVPAATVDQNQSQKVYDPISTEDSICGNHELAAIMDQNESQSVFDDPAILDTLLEGLTQQLQSPILNDGILSPGTAVGNHVPAATEDQNQSQTVYDDPASPDSEIESLMQIILSPTLYDNSLYMAQDDSDNGSAPAATWH</sequence>
<organism evidence="1 2">
    <name type="scientific">Bauhinia variegata</name>
    <name type="common">Purple orchid tree</name>
    <name type="synonym">Phanera variegata</name>
    <dbReference type="NCBI Taxonomy" id="167791"/>
    <lineage>
        <taxon>Eukaryota</taxon>
        <taxon>Viridiplantae</taxon>
        <taxon>Streptophyta</taxon>
        <taxon>Embryophyta</taxon>
        <taxon>Tracheophyta</taxon>
        <taxon>Spermatophyta</taxon>
        <taxon>Magnoliopsida</taxon>
        <taxon>eudicotyledons</taxon>
        <taxon>Gunneridae</taxon>
        <taxon>Pentapetalae</taxon>
        <taxon>rosids</taxon>
        <taxon>fabids</taxon>
        <taxon>Fabales</taxon>
        <taxon>Fabaceae</taxon>
        <taxon>Cercidoideae</taxon>
        <taxon>Cercideae</taxon>
        <taxon>Bauhiniinae</taxon>
        <taxon>Bauhinia</taxon>
    </lineage>
</organism>
<evidence type="ECO:0000313" key="1">
    <source>
        <dbReference type="EMBL" id="KAI4357732.1"/>
    </source>
</evidence>
<accession>A0ACB9QAC0</accession>
<protein>
    <submittedName>
        <fullName evidence="1">Uncharacterized protein</fullName>
    </submittedName>
</protein>
<dbReference type="Proteomes" id="UP000828941">
    <property type="component" value="Chromosome 1"/>
</dbReference>
<keyword evidence="2" id="KW-1185">Reference proteome</keyword>
<dbReference type="EMBL" id="CM039426">
    <property type="protein sequence ID" value="KAI4357732.1"/>
    <property type="molecule type" value="Genomic_DNA"/>
</dbReference>